<keyword evidence="3" id="KW-1185">Reference proteome</keyword>
<evidence type="ECO:0000313" key="2">
    <source>
        <dbReference type="EMBL" id="PRH89646.1"/>
    </source>
</evidence>
<dbReference type="EMBL" id="PUEJ01000001">
    <property type="protein sequence ID" value="PRH89646.1"/>
    <property type="molecule type" value="Genomic_DNA"/>
</dbReference>
<dbReference type="InterPro" id="IPR024311">
    <property type="entry name" value="Lipocalin-like"/>
</dbReference>
<reference evidence="2 3" key="1">
    <citation type="submission" date="2018-02" db="EMBL/GenBank/DDBJ databases">
        <title>Whole genome sequencing of endophytic bacterium.</title>
        <authorList>
            <person name="Eedara R."/>
            <person name="Podile A.R."/>
        </authorList>
    </citation>
    <scope>NUCLEOTIDE SEQUENCE [LARGE SCALE GENOMIC DNA]</scope>
    <source>
        <strain evidence="2 3">RP1T</strain>
    </source>
</reference>
<comment type="caution">
    <text evidence="2">The sequence shown here is derived from an EMBL/GenBank/DDBJ whole genome shotgun (WGS) entry which is preliminary data.</text>
</comment>
<proteinExistence type="predicted"/>
<evidence type="ECO:0000259" key="1">
    <source>
        <dbReference type="Pfam" id="PF13924"/>
    </source>
</evidence>
<dbReference type="OrthoDB" id="8370150at2"/>
<name>A0A2S9QJW3_9HYPH</name>
<accession>A0A2S9QJW3</accession>
<dbReference type="Proteomes" id="UP000237682">
    <property type="component" value="Unassembled WGS sequence"/>
</dbReference>
<evidence type="ECO:0000313" key="3">
    <source>
        <dbReference type="Proteomes" id="UP000237682"/>
    </source>
</evidence>
<sequence>MIRAFATIHARSRPPPTCRKSSNWRGEARTGAALHRARIRRFAMTDETPNVQSNHAAARRFVGTWRLLSIYNSPLQPDRGDKPTGLLFYDGKGNMAVQIAPSRPRRPFVDRHVPTAEEAHDAILGYTAYFGTFSVDAGKGTVTHHRHGNISPGATGDFVRRFKFLAEDRMALMPIENDVSLTWERVG</sequence>
<dbReference type="Pfam" id="PF13924">
    <property type="entry name" value="Lipocalin_5"/>
    <property type="match status" value="1"/>
</dbReference>
<gene>
    <name evidence="2" type="ORF">C5L14_03540</name>
</gene>
<protein>
    <recommendedName>
        <fullName evidence="1">Lipocalin-like domain-containing protein</fullName>
    </recommendedName>
</protein>
<feature type="domain" description="Lipocalin-like" evidence="1">
    <location>
        <begin position="62"/>
        <end position="173"/>
    </location>
</feature>
<organism evidence="2 3">
    <name type="scientific">Labrys okinawensis</name>
    <dbReference type="NCBI Taxonomy" id="346911"/>
    <lineage>
        <taxon>Bacteria</taxon>
        <taxon>Pseudomonadati</taxon>
        <taxon>Pseudomonadota</taxon>
        <taxon>Alphaproteobacteria</taxon>
        <taxon>Hyphomicrobiales</taxon>
        <taxon>Xanthobacteraceae</taxon>
        <taxon>Labrys</taxon>
    </lineage>
</organism>
<dbReference type="AlphaFoldDB" id="A0A2S9QJW3"/>